<dbReference type="EMBL" id="CP030239">
    <property type="protein sequence ID" value="AWX92775.1"/>
    <property type="molecule type" value="Genomic_DNA"/>
</dbReference>
<gene>
    <name evidence="3" type="ORF">DPM13_05160</name>
</gene>
<accession>A0ABN5M5P2</accession>
<dbReference type="RefSeq" id="WP_112887581.1">
    <property type="nucleotide sequence ID" value="NZ_CP030239.1"/>
</dbReference>
<dbReference type="Gene3D" id="3.40.190.10">
    <property type="entry name" value="Periplasmic binding protein-like II"/>
    <property type="match status" value="1"/>
</dbReference>
<protein>
    <recommendedName>
        <fullName evidence="2">Solute-binding protein family 3/N-terminal domain-containing protein</fullName>
    </recommendedName>
</protein>
<feature type="domain" description="Solute-binding protein family 3/N-terminal" evidence="2">
    <location>
        <begin position="42"/>
        <end position="85"/>
    </location>
</feature>
<evidence type="ECO:0000313" key="3">
    <source>
        <dbReference type="EMBL" id="AWX92775.1"/>
    </source>
</evidence>
<reference evidence="3 4" key="1">
    <citation type="submission" date="2018-06" db="EMBL/GenBank/DDBJ databases">
        <title>Complete genome sequence of Paracoccus mutanolyticus strain RSP-02 isolated from cellulosic waste.</title>
        <authorList>
            <person name="Amrutha R.N."/>
            <person name="Shrivastav A."/>
            <person name="Buddana S.K."/>
            <person name="Deshpande U."/>
            <person name="Prakasham R.S."/>
        </authorList>
    </citation>
    <scope>NUCLEOTIDE SEQUENCE [LARGE SCALE GENOMIC DNA]</scope>
    <source>
        <strain evidence="3 4">RSP-02</strain>
    </source>
</reference>
<sequence>MPRRCKICRPIQRDIMFRRAFMMAAALAAARCTVAVQAEDRLKVGTEANGLPFSFVDPAAGQPDGFMVDVIKAIARHEGLATSWNRASCCRSNSGSGPG</sequence>
<keyword evidence="1" id="KW-0732">Signal</keyword>
<name>A0ABN5M5P2_9RHOB</name>
<proteinExistence type="predicted"/>
<keyword evidence="4" id="KW-1185">Reference proteome</keyword>
<dbReference type="Pfam" id="PF00497">
    <property type="entry name" value="SBP_bac_3"/>
    <property type="match status" value="1"/>
</dbReference>
<evidence type="ECO:0000256" key="1">
    <source>
        <dbReference type="SAM" id="SignalP"/>
    </source>
</evidence>
<organism evidence="3 4">
    <name type="scientific">Paracoccus mutanolyticus</name>
    <dbReference type="NCBI Taxonomy" id="1499308"/>
    <lineage>
        <taxon>Bacteria</taxon>
        <taxon>Pseudomonadati</taxon>
        <taxon>Pseudomonadota</taxon>
        <taxon>Alphaproteobacteria</taxon>
        <taxon>Rhodobacterales</taxon>
        <taxon>Paracoccaceae</taxon>
        <taxon>Paracoccus</taxon>
    </lineage>
</organism>
<evidence type="ECO:0000259" key="2">
    <source>
        <dbReference type="Pfam" id="PF00497"/>
    </source>
</evidence>
<dbReference type="Proteomes" id="UP000249922">
    <property type="component" value="Chromosome"/>
</dbReference>
<feature type="signal peptide" evidence="1">
    <location>
        <begin position="1"/>
        <end position="38"/>
    </location>
</feature>
<dbReference type="SUPFAM" id="SSF53850">
    <property type="entry name" value="Periplasmic binding protein-like II"/>
    <property type="match status" value="1"/>
</dbReference>
<feature type="chain" id="PRO_5047082247" description="Solute-binding protein family 3/N-terminal domain-containing protein" evidence="1">
    <location>
        <begin position="39"/>
        <end position="99"/>
    </location>
</feature>
<dbReference type="InterPro" id="IPR001638">
    <property type="entry name" value="Solute-binding_3/MltF_N"/>
</dbReference>
<evidence type="ECO:0000313" key="4">
    <source>
        <dbReference type="Proteomes" id="UP000249922"/>
    </source>
</evidence>